<gene>
    <name evidence="3" type="ORF">S01H1_33412</name>
</gene>
<dbReference type="Gene3D" id="3.40.50.300">
    <property type="entry name" value="P-loop containing nucleotide triphosphate hydrolases"/>
    <property type="match status" value="1"/>
</dbReference>
<sequence length="194" mass="21695">LESIRQPMEDGIVTVSRAQGTVTFPANFMLIAAMNPCPCGFYGDPTKHCTCSASAVTRYQHRISGPLLDRIDIFVEVPRVEYEKLTEEVMAEPSAEVRARVEASRERQHLRFSESRLLCNAEMGPVEVRESCQRVLEDEAKSLLRMAMNQLSLSARAFHRVLKLARTIADLSASEVITTAHLAEALQYRQRGGS</sequence>
<dbReference type="Pfam" id="PF13335">
    <property type="entry name" value="Mg_chelatase_C"/>
    <property type="match status" value="1"/>
</dbReference>
<dbReference type="Pfam" id="PF01078">
    <property type="entry name" value="Mg_chelatase"/>
    <property type="match status" value="1"/>
</dbReference>
<feature type="non-terminal residue" evidence="3">
    <location>
        <position position="1"/>
    </location>
</feature>
<evidence type="ECO:0000259" key="1">
    <source>
        <dbReference type="Pfam" id="PF01078"/>
    </source>
</evidence>
<dbReference type="EMBL" id="BARS01020742">
    <property type="protein sequence ID" value="GAG10886.1"/>
    <property type="molecule type" value="Genomic_DNA"/>
</dbReference>
<accession>X0WDY7</accession>
<feature type="domain" description="Magnesium chelatase ChlI-like catalytic" evidence="1">
    <location>
        <begin position="1"/>
        <end position="84"/>
    </location>
</feature>
<dbReference type="GO" id="GO:0005524">
    <property type="term" value="F:ATP binding"/>
    <property type="evidence" value="ECO:0007669"/>
    <property type="project" value="InterPro"/>
</dbReference>
<dbReference type="PANTHER" id="PTHR32039:SF7">
    <property type="entry name" value="COMPETENCE PROTEIN COMM"/>
    <property type="match status" value="1"/>
</dbReference>
<reference evidence="3" key="1">
    <citation type="journal article" date="2014" name="Front. Microbiol.">
        <title>High frequency of phylogenetically diverse reductive dehalogenase-homologous genes in deep subseafloor sedimentary metagenomes.</title>
        <authorList>
            <person name="Kawai M."/>
            <person name="Futagami T."/>
            <person name="Toyoda A."/>
            <person name="Takaki Y."/>
            <person name="Nishi S."/>
            <person name="Hori S."/>
            <person name="Arai W."/>
            <person name="Tsubouchi T."/>
            <person name="Morono Y."/>
            <person name="Uchiyama I."/>
            <person name="Ito T."/>
            <person name="Fujiyama A."/>
            <person name="Inagaki F."/>
            <person name="Takami H."/>
        </authorList>
    </citation>
    <scope>NUCLEOTIDE SEQUENCE</scope>
    <source>
        <strain evidence="3">Expedition CK06-06</strain>
    </source>
</reference>
<dbReference type="InterPro" id="IPR027417">
    <property type="entry name" value="P-loop_NTPase"/>
</dbReference>
<evidence type="ECO:0000259" key="2">
    <source>
        <dbReference type="Pfam" id="PF13335"/>
    </source>
</evidence>
<comment type="caution">
    <text evidence="3">The sequence shown here is derived from an EMBL/GenBank/DDBJ whole genome shotgun (WGS) entry which is preliminary data.</text>
</comment>
<dbReference type="InterPro" id="IPR045006">
    <property type="entry name" value="CHLI-like"/>
</dbReference>
<evidence type="ECO:0000313" key="3">
    <source>
        <dbReference type="EMBL" id="GAG10886.1"/>
    </source>
</evidence>
<dbReference type="InterPro" id="IPR000523">
    <property type="entry name" value="Mg_chelatse_chII-like_cat_dom"/>
</dbReference>
<dbReference type="AlphaFoldDB" id="X0WDY7"/>
<evidence type="ECO:0008006" key="4">
    <source>
        <dbReference type="Google" id="ProtNLM"/>
    </source>
</evidence>
<proteinExistence type="predicted"/>
<dbReference type="PANTHER" id="PTHR32039">
    <property type="entry name" value="MAGNESIUM-CHELATASE SUBUNIT CHLI"/>
    <property type="match status" value="1"/>
</dbReference>
<feature type="domain" description="Mg chelatase-related protein C-terminal" evidence="2">
    <location>
        <begin position="92"/>
        <end position="189"/>
    </location>
</feature>
<dbReference type="SUPFAM" id="SSF52540">
    <property type="entry name" value="P-loop containing nucleoside triphosphate hydrolases"/>
    <property type="match status" value="1"/>
</dbReference>
<dbReference type="InterPro" id="IPR025158">
    <property type="entry name" value="Mg_chelat-rel_C"/>
</dbReference>
<organism evidence="3">
    <name type="scientific">marine sediment metagenome</name>
    <dbReference type="NCBI Taxonomy" id="412755"/>
    <lineage>
        <taxon>unclassified sequences</taxon>
        <taxon>metagenomes</taxon>
        <taxon>ecological metagenomes</taxon>
    </lineage>
</organism>
<protein>
    <recommendedName>
        <fullName evidence="4">ATP-binding protein</fullName>
    </recommendedName>
</protein>
<name>X0WDY7_9ZZZZ</name>